<dbReference type="InterPro" id="IPR036259">
    <property type="entry name" value="MFS_trans_sf"/>
</dbReference>
<dbReference type="EMBL" id="JNVC02000005">
    <property type="protein sequence ID" value="KEZ52039.1"/>
    <property type="molecule type" value="Genomic_DNA"/>
</dbReference>
<feature type="transmembrane region" description="Helical" evidence="1">
    <location>
        <begin position="157"/>
        <end position="185"/>
    </location>
</feature>
<dbReference type="PANTHER" id="PTHR37305">
    <property type="entry name" value="INTEGRAL MEMBRANE PROTEIN-RELATED"/>
    <property type="match status" value="1"/>
</dbReference>
<keyword evidence="1" id="KW-1133">Transmembrane helix</keyword>
<dbReference type="RefSeq" id="WP_029566898.1">
    <property type="nucleotide sequence ID" value="NZ_CP176757.1"/>
</dbReference>
<dbReference type="AlphaFoldDB" id="A0A084GXH7"/>
<feature type="transmembrane region" description="Helical" evidence="1">
    <location>
        <begin position="116"/>
        <end position="136"/>
    </location>
</feature>
<sequence>MINLVYNEMIKIIRKKRLFIIAGILAVLVGLFTYAQMKEAQQLQEELGTTDWRTQLQQEIINAQNRLSSSGISAEWKKYLQIRMEQQQYYLDNDINPSAPGAPTFMRMFAENSIDLLLPLMVMVIAADLVSSEANRGTIKLLLTRPVKRWKILLSKYITLLLSISFIVLSLGVLSYLISGVVFGYGGWTMPVLTGFTVTGEELNTENVQLIDQWQYILMELGLVWFVAVVIGTLTFTLSVLMKSTASVMGVMLAALIAGAILANMVSSWESAKYLFMVNLRLTDYVAGMAPPISGMSLGFSMSVLGVWAVCGLIVSFFVFSRRDIY</sequence>
<accession>A0A084GXH7</accession>
<gene>
    <name evidence="2" type="ORF">GS18_0213180</name>
</gene>
<dbReference type="Pfam" id="PF12679">
    <property type="entry name" value="ABC2_membrane_2"/>
    <property type="match status" value="1"/>
</dbReference>
<dbReference type="Proteomes" id="UP000028549">
    <property type="component" value="Unassembled WGS sequence"/>
</dbReference>
<feature type="transmembrane region" description="Helical" evidence="1">
    <location>
        <begin position="18"/>
        <end position="37"/>
    </location>
</feature>
<comment type="caution">
    <text evidence="2">The sequence shown here is derived from an EMBL/GenBank/DDBJ whole genome shotgun (WGS) entry which is preliminary data.</text>
</comment>
<feature type="transmembrane region" description="Helical" evidence="1">
    <location>
        <begin position="248"/>
        <end position="269"/>
    </location>
</feature>
<dbReference type="GO" id="GO:0140359">
    <property type="term" value="F:ABC-type transporter activity"/>
    <property type="evidence" value="ECO:0007669"/>
    <property type="project" value="InterPro"/>
</dbReference>
<dbReference type="OrthoDB" id="8613028at2"/>
<reference evidence="2 3" key="1">
    <citation type="journal article" date="2005" name="Int. J. Syst. Evol. Microbiol.">
        <title>Bacillus cibi sp. nov., isolated from jeotgal, a traditional Korean fermented seafood.</title>
        <authorList>
            <person name="Yoon J.H."/>
            <person name="Lee C.H."/>
            <person name="Oh T.K."/>
        </authorList>
    </citation>
    <scope>NUCLEOTIDE SEQUENCE [LARGE SCALE GENOMIC DNA]</scope>
    <source>
        <strain evidence="2 3">DSM 16189</strain>
    </source>
</reference>
<keyword evidence="1" id="KW-0472">Membrane</keyword>
<dbReference type="SUPFAM" id="SSF103473">
    <property type="entry name" value="MFS general substrate transporter"/>
    <property type="match status" value="1"/>
</dbReference>
<evidence type="ECO:0000313" key="2">
    <source>
        <dbReference type="EMBL" id="KEZ52039.1"/>
    </source>
</evidence>
<dbReference type="GO" id="GO:0005886">
    <property type="term" value="C:plasma membrane"/>
    <property type="evidence" value="ECO:0007669"/>
    <property type="project" value="UniProtKB-SubCell"/>
</dbReference>
<dbReference type="PANTHER" id="PTHR37305:SF2">
    <property type="entry name" value="BACITRACIN TRANSPORT PERMEASE PROTEIN BCRB"/>
    <property type="match status" value="1"/>
</dbReference>
<feature type="transmembrane region" description="Helical" evidence="1">
    <location>
        <begin position="223"/>
        <end position="241"/>
    </location>
</feature>
<keyword evidence="3" id="KW-1185">Reference proteome</keyword>
<protein>
    <submittedName>
        <fullName evidence="2">ABC transporter permease</fullName>
    </submittedName>
</protein>
<feature type="transmembrane region" description="Helical" evidence="1">
    <location>
        <begin position="298"/>
        <end position="320"/>
    </location>
</feature>
<evidence type="ECO:0000313" key="3">
    <source>
        <dbReference type="Proteomes" id="UP000028549"/>
    </source>
</evidence>
<evidence type="ECO:0000256" key="1">
    <source>
        <dbReference type="SAM" id="Phobius"/>
    </source>
</evidence>
<proteinExistence type="predicted"/>
<dbReference type="STRING" id="246786.GS18_0213180"/>
<name>A0A084GXH7_METID</name>
<keyword evidence="1" id="KW-0812">Transmembrane</keyword>
<organism evidence="2 3">
    <name type="scientific">Metabacillus indicus</name>
    <name type="common">Bacillus indicus</name>
    <dbReference type="NCBI Taxonomy" id="246786"/>
    <lineage>
        <taxon>Bacteria</taxon>
        <taxon>Bacillati</taxon>
        <taxon>Bacillota</taxon>
        <taxon>Bacilli</taxon>
        <taxon>Bacillales</taxon>
        <taxon>Bacillaceae</taxon>
        <taxon>Metabacillus</taxon>
    </lineage>
</organism>